<dbReference type="PANTHER" id="PTHR42736">
    <property type="entry name" value="PROTEIN-GLUTAMINE GAMMA-GLUTAMYLTRANSFERASE"/>
    <property type="match status" value="1"/>
</dbReference>
<feature type="transmembrane region" description="Helical" evidence="2">
    <location>
        <begin position="53"/>
        <end position="75"/>
    </location>
</feature>
<dbReference type="Pfam" id="PF11992">
    <property type="entry name" value="TgpA_N"/>
    <property type="match status" value="1"/>
</dbReference>
<feature type="transmembrane region" description="Helical" evidence="2">
    <location>
        <begin position="141"/>
        <end position="158"/>
    </location>
</feature>
<evidence type="ECO:0000256" key="2">
    <source>
        <dbReference type="SAM" id="Phobius"/>
    </source>
</evidence>
<evidence type="ECO:0000313" key="4">
    <source>
        <dbReference type="EMBL" id="GLY82719.1"/>
    </source>
</evidence>
<keyword evidence="5" id="KW-1185">Reference proteome</keyword>
<dbReference type="Gene3D" id="3.10.620.30">
    <property type="match status" value="1"/>
</dbReference>
<feature type="compositionally biased region" description="Low complexity" evidence="1">
    <location>
        <begin position="589"/>
        <end position="604"/>
    </location>
</feature>
<protein>
    <submittedName>
        <fullName evidence="4">Transglutaminase</fullName>
    </submittedName>
</protein>
<keyword evidence="2" id="KW-0472">Membrane</keyword>
<feature type="transmembrane region" description="Helical" evidence="2">
    <location>
        <begin position="29"/>
        <end position="46"/>
    </location>
</feature>
<feature type="domain" description="Transglutaminase-like" evidence="3">
    <location>
        <begin position="486"/>
        <end position="556"/>
    </location>
</feature>
<dbReference type="Pfam" id="PF01841">
    <property type="entry name" value="Transglut_core"/>
    <property type="match status" value="1"/>
</dbReference>
<dbReference type="RefSeq" id="WP_285566560.1">
    <property type="nucleotide sequence ID" value="NZ_BSTK01000001.1"/>
</dbReference>
<dbReference type="InterPro" id="IPR002931">
    <property type="entry name" value="Transglutaminase-like"/>
</dbReference>
<keyword evidence="2" id="KW-0812">Transmembrane</keyword>
<feature type="transmembrane region" description="Helical" evidence="2">
    <location>
        <begin position="221"/>
        <end position="239"/>
    </location>
</feature>
<feature type="transmembrane region" description="Helical" evidence="2">
    <location>
        <begin position="164"/>
        <end position="183"/>
    </location>
</feature>
<feature type="transmembrane region" description="Helical" evidence="2">
    <location>
        <begin position="633"/>
        <end position="655"/>
    </location>
</feature>
<dbReference type="AlphaFoldDB" id="A0A9W6VWY6"/>
<proteinExistence type="predicted"/>
<dbReference type="InterPro" id="IPR021878">
    <property type="entry name" value="TgpA_N"/>
</dbReference>
<evidence type="ECO:0000256" key="1">
    <source>
        <dbReference type="SAM" id="MobiDB-lite"/>
    </source>
</evidence>
<dbReference type="InterPro" id="IPR038765">
    <property type="entry name" value="Papain-like_cys_pep_sf"/>
</dbReference>
<accession>A0A9W6VWY6</accession>
<feature type="region of interest" description="Disordered" evidence="1">
    <location>
        <begin position="554"/>
        <end position="608"/>
    </location>
</feature>
<dbReference type="SMART" id="SM00460">
    <property type="entry name" value="TGc"/>
    <property type="match status" value="1"/>
</dbReference>
<dbReference type="EMBL" id="BSTK01000001">
    <property type="protein sequence ID" value="GLY82719.1"/>
    <property type="molecule type" value="Genomic_DNA"/>
</dbReference>
<reference evidence="4" key="1">
    <citation type="submission" date="2023-03" db="EMBL/GenBank/DDBJ databases">
        <title>Actinoallomurus iriomotensis NBRC 103684.</title>
        <authorList>
            <person name="Ichikawa N."/>
            <person name="Sato H."/>
            <person name="Tonouchi N."/>
        </authorList>
    </citation>
    <scope>NUCLEOTIDE SEQUENCE</scope>
    <source>
        <strain evidence="4">NBRC 103684</strain>
    </source>
</reference>
<keyword evidence="2" id="KW-1133">Transmembrane helix</keyword>
<organism evidence="4 5">
    <name type="scientific">Actinoallomurus iriomotensis</name>
    <dbReference type="NCBI Taxonomy" id="478107"/>
    <lineage>
        <taxon>Bacteria</taxon>
        <taxon>Bacillati</taxon>
        <taxon>Actinomycetota</taxon>
        <taxon>Actinomycetes</taxon>
        <taxon>Streptosporangiales</taxon>
        <taxon>Thermomonosporaceae</taxon>
        <taxon>Actinoallomurus</taxon>
    </lineage>
</organism>
<feature type="transmembrane region" description="Helical" evidence="2">
    <location>
        <begin position="115"/>
        <end position="134"/>
    </location>
</feature>
<dbReference type="InterPro" id="IPR052901">
    <property type="entry name" value="Bact_TGase-like"/>
</dbReference>
<gene>
    <name evidence="4" type="ORF">Airi02_006500</name>
</gene>
<dbReference type="SUPFAM" id="SSF54001">
    <property type="entry name" value="Cysteine proteinases"/>
    <property type="match status" value="1"/>
</dbReference>
<name>A0A9W6VWY6_9ACTN</name>
<dbReference type="Proteomes" id="UP001165074">
    <property type="component" value="Unassembled WGS sequence"/>
</dbReference>
<evidence type="ECO:0000313" key="5">
    <source>
        <dbReference type="Proteomes" id="UP001165074"/>
    </source>
</evidence>
<evidence type="ECO:0000259" key="3">
    <source>
        <dbReference type="SMART" id="SM00460"/>
    </source>
</evidence>
<comment type="caution">
    <text evidence="4">The sequence shown here is derived from an EMBL/GenBank/DDBJ whole genome shotgun (WGS) entry which is preliminary data.</text>
</comment>
<dbReference type="PANTHER" id="PTHR42736:SF1">
    <property type="entry name" value="PROTEIN-GLUTAMINE GAMMA-GLUTAMYLTRANSFERASE"/>
    <property type="match status" value="1"/>
</dbReference>
<sequence length="797" mass="84584">MRLRLTIVACVATLLGTVGLYPLYESGGWFGTGCGAILVVGAAGALTRRFRVAAALCPLIGLAALFLYLTVRFAAGQALLAVVPTPASTARLGRLLGEGWHDANAYAAPVPMLPAINMLTSTGIGLVAVLVDFLAVRARRAALAGLPLLAIYSVPAAVRQQTAGWLAFLLSAGGYLGLLVSDARDQLAGWGRAVFTARWSAAVPAGERPDSSPLAAAGRRIGLAAVAVAIVLPFAVPGIEPRGLLGIGGNGGSGSGKGSGSITGLDALNPLVSVRRQLVREGDAEVLKYRTTDGGAPDYLRMYSLDRFNGETWSIGPLRAGQDGRVADKELPAEPGTAAIPARAVTTNISIDSRVHGLDVLPMPYPPTKVNIKGDWRVDPRSLTVFSTHDSAGGRSYTVTSIRPEPTYQELVTEAAPPDSITSRYLAVPDSVGDDVAKLAAQLTAGASTPYEQAVKLQDWFTKPGNFTYSLTTPPPRRGNALRDFLFTSRTGYCEQFASSMAVLARILGIPARVGMGYTAGAQQSNGEWLVRTKDAHAWPELYFTGVGWLRFEPTPGGDGGQGSATVPSYTAPQLLPGAPGSDPETQLPTTGSGSGSASSSAPTVPRHRTDTLADSRAAPGAVPESHTSHLPVTWLLIGLVVVLLLLTPVTLRALTRARRWRRAKTDTAVAHAAWDELRADAADHRLRWPASETPRATGRRLTETLALEGAAAEALTRLARAEERARYAPSTEPLATPREDVRLLRAALRVRASRRVRWRARLFPPSATMSLRSAGTRIMDVFEWLDVATPRRRRST</sequence>